<dbReference type="Gene3D" id="1.10.268.10">
    <property type="entry name" value="Topoisomerase, domain 3"/>
    <property type="match status" value="1"/>
</dbReference>
<evidence type="ECO:0000313" key="2">
    <source>
        <dbReference type="EMBL" id="TDU89059.1"/>
    </source>
</evidence>
<dbReference type="GO" id="GO:0034335">
    <property type="term" value="F:DNA negative supercoiling activity"/>
    <property type="evidence" value="ECO:0007669"/>
    <property type="project" value="UniProtKB-ARBA"/>
</dbReference>
<evidence type="ECO:0000256" key="1">
    <source>
        <dbReference type="ARBA" id="ARBA00000185"/>
    </source>
</evidence>
<evidence type="ECO:0000313" key="3">
    <source>
        <dbReference type="Proteomes" id="UP000295151"/>
    </source>
</evidence>
<proteinExistence type="predicted"/>
<dbReference type="OrthoDB" id="3829588at2"/>
<dbReference type="Proteomes" id="UP000295151">
    <property type="component" value="Unassembled WGS sequence"/>
</dbReference>
<dbReference type="AlphaFoldDB" id="A0A4R7TBJ7"/>
<dbReference type="SUPFAM" id="SSF56719">
    <property type="entry name" value="Type II DNA topoisomerase"/>
    <property type="match status" value="1"/>
</dbReference>
<dbReference type="RefSeq" id="WP_133978985.1">
    <property type="nucleotide sequence ID" value="NZ_SOCE01000001.1"/>
</dbReference>
<sequence length="136" mass="15277">MTTYAPMITRGSTRSRRPVVPALWRQVVRGASLDHSASKGDDRSVHPGTIEPDRSAYTQLEIYEGLLRAFDRRTEVLEAIADAPDREVAVLRLRELLDVTHLQAAAILDTQLHRFAAGSRERVAHRAAELREALIR</sequence>
<reference evidence="2 3" key="1">
    <citation type="submission" date="2019-03" db="EMBL/GenBank/DDBJ databases">
        <title>Genomic Encyclopedia of Type Strains, Phase III (KMG-III): the genomes of soil and plant-associated and newly described type strains.</title>
        <authorList>
            <person name="Whitman W."/>
        </authorList>
    </citation>
    <scope>NUCLEOTIDE SEQUENCE [LARGE SCALE GENOMIC DNA]</scope>
    <source>
        <strain evidence="2 3">VKM Ac-2575</strain>
    </source>
</reference>
<gene>
    <name evidence="2" type="ORF">EV138_2613</name>
</gene>
<comment type="catalytic activity">
    <reaction evidence="1">
        <text>ATP-dependent breakage, passage and rejoining of double-stranded DNA.</text>
        <dbReference type="EC" id="5.6.2.2"/>
    </reaction>
</comment>
<name>A0A4R7TBJ7_9ACTN</name>
<dbReference type="GO" id="GO:0005524">
    <property type="term" value="F:ATP binding"/>
    <property type="evidence" value="ECO:0007669"/>
    <property type="project" value="InterPro"/>
</dbReference>
<dbReference type="InterPro" id="IPR013760">
    <property type="entry name" value="Topo_IIA-like_dom_sf"/>
</dbReference>
<comment type="caution">
    <text evidence="2">The sequence shown here is derived from an EMBL/GenBank/DDBJ whole genome shotgun (WGS) entry which is preliminary data.</text>
</comment>
<dbReference type="GO" id="GO:0003677">
    <property type="term" value="F:DNA binding"/>
    <property type="evidence" value="ECO:0007669"/>
    <property type="project" value="InterPro"/>
</dbReference>
<protein>
    <submittedName>
        <fullName evidence="2">Uncharacterized protein</fullName>
    </submittedName>
</protein>
<dbReference type="InterPro" id="IPR013757">
    <property type="entry name" value="Topo_IIA_A_a_sf"/>
</dbReference>
<accession>A0A4R7TBJ7</accession>
<organism evidence="2 3">
    <name type="scientific">Kribbella voronezhensis</name>
    <dbReference type="NCBI Taxonomy" id="2512212"/>
    <lineage>
        <taxon>Bacteria</taxon>
        <taxon>Bacillati</taxon>
        <taxon>Actinomycetota</taxon>
        <taxon>Actinomycetes</taxon>
        <taxon>Propionibacteriales</taxon>
        <taxon>Kribbellaceae</taxon>
        <taxon>Kribbella</taxon>
    </lineage>
</organism>
<keyword evidence="3" id="KW-1185">Reference proteome</keyword>
<dbReference type="EMBL" id="SOCE01000001">
    <property type="protein sequence ID" value="TDU89059.1"/>
    <property type="molecule type" value="Genomic_DNA"/>
</dbReference>